<dbReference type="Pfam" id="PF01765">
    <property type="entry name" value="RRF"/>
    <property type="match status" value="1"/>
</dbReference>
<comment type="similarity">
    <text evidence="1 3">Belongs to the RRF family.</text>
</comment>
<dbReference type="GO" id="GO:0043023">
    <property type="term" value="F:ribosomal large subunit binding"/>
    <property type="evidence" value="ECO:0007669"/>
    <property type="project" value="TreeGrafter"/>
</dbReference>
<evidence type="ECO:0000313" key="6">
    <source>
        <dbReference type="Proteomes" id="UP000034324"/>
    </source>
</evidence>
<protein>
    <recommendedName>
        <fullName evidence="3">Ribosome-recycling factor</fullName>
        <shortName evidence="3">RRF</shortName>
    </recommendedName>
    <alternativeName>
        <fullName evidence="3">Ribosome-releasing factor</fullName>
    </alternativeName>
</protein>
<evidence type="ECO:0000256" key="1">
    <source>
        <dbReference type="ARBA" id="ARBA00005912"/>
    </source>
</evidence>
<gene>
    <name evidence="3" type="primary">frr</name>
    <name evidence="5" type="ORF">US99_C0047G0002</name>
</gene>
<dbReference type="InterPro" id="IPR023584">
    <property type="entry name" value="Ribosome_recyc_fac_dom"/>
</dbReference>
<dbReference type="InterPro" id="IPR002661">
    <property type="entry name" value="Ribosome_recyc_fac"/>
</dbReference>
<dbReference type="HAMAP" id="MF_00040">
    <property type="entry name" value="RRF"/>
    <property type="match status" value="1"/>
</dbReference>
<name>A0A0G0NJ95_9BACT</name>
<dbReference type="Proteomes" id="UP000034324">
    <property type="component" value="Unassembled WGS sequence"/>
</dbReference>
<dbReference type="PATRIC" id="fig|1618432.3.peg.620"/>
<dbReference type="PANTHER" id="PTHR20982:SF3">
    <property type="entry name" value="MITOCHONDRIAL RIBOSOME RECYCLING FACTOR PSEUDO 1"/>
    <property type="match status" value="1"/>
</dbReference>
<dbReference type="FunFam" id="3.30.1360.40:FF:000001">
    <property type="entry name" value="Ribosome-recycling factor"/>
    <property type="match status" value="1"/>
</dbReference>
<dbReference type="GO" id="GO:0006415">
    <property type="term" value="P:translational termination"/>
    <property type="evidence" value="ECO:0007669"/>
    <property type="project" value="UniProtKB-UniRule"/>
</dbReference>
<evidence type="ECO:0000259" key="4">
    <source>
        <dbReference type="Pfam" id="PF01765"/>
    </source>
</evidence>
<dbReference type="Gene3D" id="1.10.132.20">
    <property type="entry name" value="Ribosome-recycling factor"/>
    <property type="match status" value="1"/>
</dbReference>
<comment type="function">
    <text evidence="3">Responsible for the release of ribosomes from messenger RNA at the termination of protein biosynthesis. May increase the efficiency of translation by recycling ribosomes from one round of translation to another.</text>
</comment>
<organism evidence="5 6">
    <name type="scientific">Candidatus Daviesbacteria bacterium GW2011_GWF2_38_6</name>
    <dbReference type="NCBI Taxonomy" id="1618432"/>
    <lineage>
        <taxon>Bacteria</taxon>
        <taxon>Candidatus Daviesiibacteriota</taxon>
    </lineage>
</organism>
<dbReference type="Gene3D" id="3.30.1360.40">
    <property type="match status" value="1"/>
</dbReference>
<dbReference type="AlphaFoldDB" id="A0A0G0NJ95"/>
<dbReference type="GO" id="GO:0005737">
    <property type="term" value="C:cytoplasm"/>
    <property type="evidence" value="ECO:0007669"/>
    <property type="project" value="UniProtKB-SubCell"/>
</dbReference>
<proteinExistence type="inferred from homology"/>
<comment type="caution">
    <text evidence="5">The sequence shown here is derived from an EMBL/GenBank/DDBJ whole genome shotgun (WGS) entry which is preliminary data.</text>
</comment>
<dbReference type="PANTHER" id="PTHR20982">
    <property type="entry name" value="RIBOSOME RECYCLING FACTOR"/>
    <property type="match status" value="1"/>
</dbReference>
<keyword evidence="2 3" id="KW-0648">Protein biosynthesis</keyword>
<dbReference type="InterPro" id="IPR036191">
    <property type="entry name" value="RRF_sf"/>
</dbReference>
<keyword evidence="3" id="KW-0963">Cytoplasm</keyword>
<comment type="subcellular location">
    <subcellularLocation>
        <location evidence="3">Cytoplasm</location>
    </subcellularLocation>
</comment>
<dbReference type="CDD" id="cd00520">
    <property type="entry name" value="RRF"/>
    <property type="match status" value="1"/>
</dbReference>
<dbReference type="EMBL" id="LBVC01000047">
    <property type="protein sequence ID" value="KKQ77141.1"/>
    <property type="molecule type" value="Genomic_DNA"/>
</dbReference>
<dbReference type="SUPFAM" id="SSF55194">
    <property type="entry name" value="Ribosome recycling factor, RRF"/>
    <property type="match status" value="1"/>
</dbReference>
<evidence type="ECO:0000313" key="5">
    <source>
        <dbReference type="EMBL" id="KKQ77141.1"/>
    </source>
</evidence>
<evidence type="ECO:0000256" key="3">
    <source>
        <dbReference type="HAMAP-Rule" id="MF_00040"/>
    </source>
</evidence>
<feature type="domain" description="Ribosome recycling factor" evidence="4">
    <location>
        <begin position="19"/>
        <end position="181"/>
    </location>
</feature>
<dbReference type="NCBIfam" id="TIGR00496">
    <property type="entry name" value="frr"/>
    <property type="match status" value="1"/>
</dbReference>
<accession>A0A0G0NJ95</accession>
<evidence type="ECO:0000256" key="2">
    <source>
        <dbReference type="ARBA" id="ARBA00022917"/>
    </source>
</evidence>
<reference evidence="5 6" key="1">
    <citation type="journal article" date="2015" name="Nature">
        <title>rRNA introns, odd ribosomes, and small enigmatic genomes across a large radiation of phyla.</title>
        <authorList>
            <person name="Brown C.T."/>
            <person name="Hug L.A."/>
            <person name="Thomas B.C."/>
            <person name="Sharon I."/>
            <person name="Castelle C.J."/>
            <person name="Singh A."/>
            <person name="Wilkins M.J."/>
            <person name="Williams K.H."/>
            <person name="Banfield J.F."/>
        </authorList>
    </citation>
    <scope>NUCLEOTIDE SEQUENCE [LARGE SCALE GENOMIC DNA]</scope>
</reference>
<sequence>MDPILTEPNTKIEATLHHFKVEIAGIRAGRANPALVENILVDVYGSKMKLVELGNISAPQPTLLTVQVWDASILDKVIKTIQEANLGLNPSNEGTLIRLPIPPLTTERREEFIKLLHQKIEEARVEIRQIRHDFRNEWKKLEESGEYGEDEFFRREKMLQELVDKKILEVESLGKQKEEELTQI</sequence>